<dbReference type="Proteomes" id="UP000325577">
    <property type="component" value="Linkage Group LG3"/>
</dbReference>
<sequence>MSEQVTPQVLYSAAAECPSIRSSLQVCKCKLPRSATNFSNEEALLVLPAVKGKAPRNAANVQSTQRPYTENLQYNARTYACHRTESWCMYIIEKPGIQITEIDFNFKGIIS</sequence>
<proteinExistence type="predicted"/>
<organism evidence="1 2">
    <name type="scientific">Nyssa sinensis</name>
    <dbReference type="NCBI Taxonomy" id="561372"/>
    <lineage>
        <taxon>Eukaryota</taxon>
        <taxon>Viridiplantae</taxon>
        <taxon>Streptophyta</taxon>
        <taxon>Embryophyta</taxon>
        <taxon>Tracheophyta</taxon>
        <taxon>Spermatophyta</taxon>
        <taxon>Magnoliopsida</taxon>
        <taxon>eudicotyledons</taxon>
        <taxon>Gunneridae</taxon>
        <taxon>Pentapetalae</taxon>
        <taxon>asterids</taxon>
        <taxon>Cornales</taxon>
        <taxon>Nyssaceae</taxon>
        <taxon>Nyssa</taxon>
    </lineage>
</organism>
<dbReference type="AlphaFoldDB" id="A0A5J5AAD5"/>
<keyword evidence="2" id="KW-1185">Reference proteome</keyword>
<evidence type="ECO:0000313" key="1">
    <source>
        <dbReference type="EMBL" id="KAA8526776.1"/>
    </source>
</evidence>
<protein>
    <submittedName>
        <fullName evidence="1">Uncharacterized protein</fullName>
    </submittedName>
</protein>
<reference evidence="1 2" key="1">
    <citation type="submission" date="2019-09" db="EMBL/GenBank/DDBJ databases">
        <title>A chromosome-level genome assembly of the Chinese tupelo Nyssa sinensis.</title>
        <authorList>
            <person name="Yang X."/>
            <person name="Kang M."/>
            <person name="Yang Y."/>
            <person name="Xiong H."/>
            <person name="Wang M."/>
            <person name="Zhang Z."/>
            <person name="Wang Z."/>
            <person name="Wu H."/>
            <person name="Ma T."/>
            <person name="Liu J."/>
            <person name="Xi Z."/>
        </authorList>
    </citation>
    <scope>NUCLEOTIDE SEQUENCE [LARGE SCALE GENOMIC DNA]</scope>
    <source>
        <strain evidence="1">J267</strain>
        <tissue evidence="1">Leaf</tissue>
    </source>
</reference>
<evidence type="ECO:0000313" key="2">
    <source>
        <dbReference type="Proteomes" id="UP000325577"/>
    </source>
</evidence>
<name>A0A5J5AAD5_9ASTE</name>
<accession>A0A5J5AAD5</accession>
<gene>
    <name evidence="1" type="ORF">F0562_008995</name>
</gene>
<dbReference type="EMBL" id="CM018046">
    <property type="protein sequence ID" value="KAA8526776.1"/>
    <property type="molecule type" value="Genomic_DNA"/>
</dbReference>